<proteinExistence type="predicted"/>
<protein>
    <submittedName>
        <fullName evidence="1">Uncharacterized protein</fullName>
    </submittedName>
</protein>
<organism evidence="1">
    <name type="scientific">Arundo donax</name>
    <name type="common">Giant reed</name>
    <name type="synonym">Donax arundinaceus</name>
    <dbReference type="NCBI Taxonomy" id="35708"/>
    <lineage>
        <taxon>Eukaryota</taxon>
        <taxon>Viridiplantae</taxon>
        <taxon>Streptophyta</taxon>
        <taxon>Embryophyta</taxon>
        <taxon>Tracheophyta</taxon>
        <taxon>Spermatophyta</taxon>
        <taxon>Magnoliopsida</taxon>
        <taxon>Liliopsida</taxon>
        <taxon>Poales</taxon>
        <taxon>Poaceae</taxon>
        <taxon>PACMAD clade</taxon>
        <taxon>Arundinoideae</taxon>
        <taxon>Arundineae</taxon>
        <taxon>Arundo</taxon>
    </lineage>
</organism>
<reference evidence="1" key="2">
    <citation type="journal article" date="2015" name="Data Brief">
        <title>Shoot transcriptome of the giant reed, Arundo donax.</title>
        <authorList>
            <person name="Barrero R.A."/>
            <person name="Guerrero F.D."/>
            <person name="Moolhuijzen P."/>
            <person name="Goolsby J.A."/>
            <person name="Tidwell J."/>
            <person name="Bellgard S.E."/>
            <person name="Bellgard M.I."/>
        </authorList>
    </citation>
    <scope>NUCLEOTIDE SEQUENCE</scope>
    <source>
        <tissue evidence="1">Shoot tissue taken approximately 20 cm above the soil surface</tissue>
    </source>
</reference>
<accession>A0A0A9BS55</accession>
<name>A0A0A9BS55_ARUDO</name>
<dbReference type="AlphaFoldDB" id="A0A0A9BS55"/>
<dbReference type="EMBL" id="GBRH01233875">
    <property type="protein sequence ID" value="JAD64020.1"/>
    <property type="molecule type" value="Transcribed_RNA"/>
</dbReference>
<sequence length="43" mass="4910">MGTKSTLLNLIRYGCNNSVMTRAHNVDTDMNEVEEMENNGQFM</sequence>
<reference evidence="1" key="1">
    <citation type="submission" date="2014-09" db="EMBL/GenBank/DDBJ databases">
        <authorList>
            <person name="Magalhaes I.L.F."/>
            <person name="Oliveira U."/>
            <person name="Santos F.R."/>
            <person name="Vidigal T.H.D.A."/>
            <person name="Brescovit A.D."/>
            <person name="Santos A.J."/>
        </authorList>
    </citation>
    <scope>NUCLEOTIDE SEQUENCE</scope>
    <source>
        <tissue evidence="1">Shoot tissue taken approximately 20 cm above the soil surface</tissue>
    </source>
</reference>
<evidence type="ECO:0000313" key="1">
    <source>
        <dbReference type="EMBL" id="JAD64020.1"/>
    </source>
</evidence>